<keyword evidence="3" id="KW-1185">Reference proteome</keyword>
<protein>
    <submittedName>
        <fullName evidence="4">Uncharacterized protein</fullName>
    </submittedName>
</protein>
<dbReference type="AlphaFoldDB" id="A0A914YI54"/>
<sequence>MSFFSLTNIDIPAETTVNGEEETENVQGDGFAVLNNESTTKYFDGETQNLINKLIPVDPEKTAIFLTKLMPLVQQHFSPNGQIGVLPTVLSKGQILKKNDQKQIYAQISNILYSVNPCKFLSELYSTETALKYRIMSDLPPHIFGLGKTAIDLI</sequence>
<dbReference type="GO" id="GO:0005524">
    <property type="term" value="F:ATP binding"/>
    <property type="evidence" value="ECO:0007669"/>
    <property type="project" value="UniProtKB-KW"/>
</dbReference>
<evidence type="ECO:0000256" key="1">
    <source>
        <dbReference type="ARBA" id="ARBA00022741"/>
    </source>
</evidence>
<dbReference type="InterPro" id="IPR036961">
    <property type="entry name" value="Kinesin_motor_dom_sf"/>
</dbReference>
<organism evidence="3 4">
    <name type="scientific">Panagrolaimus superbus</name>
    <dbReference type="NCBI Taxonomy" id="310955"/>
    <lineage>
        <taxon>Eukaryota</taxon>
        <taxon>Metazoa</taxon>
        <taxon>Ecdysozoa</taxon>
        <taxon>Nematoda</taxon>
        <taxon>Chromadorea</taxon>
        <taxon>Rhabditida</taxon>
        <taxon>Tylenchina</taxon>
        <taxon>Panagrolaimomorpha</taxon>
        <taxon>Panagrolaimoidea</taxon>
        <taxon>Panagrolaimidae</taxon>
        <taxon>Panagrolaimus</taxon>
    </lineage>
</organism>
<evidence type="ECO:0000313" key="3">
    <source>
        <dbReference type="Proteomes" id="UP000887577"/>
    </source>
</evidence>
<keyword evidence="1" id="KW-0547">Nucleotide-binding</keyword>
<accession>A0A914YI54</accession>
<proteinExistence type="predicted"/>
<dbReference type="InterPro" id="IPR027417">
    <property type="entry name" value="P-loop_NTPase"/>
</dbReference>
<evidence type="ECO:0000256" key="2">
    <source>
        <dbReference type="ARBA" id="ARBA00022840"/>
    </source>
</evidence>
<dbReference type="SUPFAM" id="SSF52540">
    <property type="entry name" value="P-loop containing nucleoside triphosphate hydrolases"/>
    <property type="match status" value="1"/>
</dbReference>
<keyword evidence="2" id="KW-0067">ATP-binding</keyword>
<evidence type="ECO:0000313" key="4">
    <source>
        <dbReference type="WBParaSite" id="PSU_v2.g19168.t1"/>
    </source>
</evidence>
<dbReference type="Gene3D" id="3.40.850.10">
    <property type="entry name" value="Kinesin motor domain"/>
    <property type="match status" value="1"/>
</dbReference>
<dbReference type="WBParaSite" id="PSU_v2.g19168.t1">
    <property type="protein sequence ID" value="PSU_v2.g19168.t1"/>
    <property type="gene ID" value="PSU_v2.g19168"/>
</dbReference>
<reference evidence="4" key="1">
    <citation type="submission" date="2022-11" db="UniProtKB">
        <authorList>
            <consortium name="WormBaseParasite"/>
        </authorList>
    </citation>
    <scope>IDENTIFICATION</scope>
</reference>
<dbReference type="Proteomes" id="UP000887577">
    <property type="component" value="Unplaced"/>
</dbReference>
<name>A0A914YI54_9BILA</name>